<dbReference type="GO" id="GO:0016460">
    <property type="term" value="C:myosin II complex"/>
    <property type="evidence" value="ECO:0007669"/>
    <property type="project" value="TreeGrafter"/>
</dbReference>
<feature type="region of interest" description="Disordered" evidence="5">
    <location>
        <begin position="1101"/>
        <end position="1145"/>
    </location>
</feature>
<keyword evidence="3" id="KW-0206">Cytoskeleton</keyword>
<feature type="compositionally biased region" description="Polar residues" evidence="5">
    <location>
        <begin position="1458"/>
        <end position="1481"/>
    </location>
</feature>
<name>A0AAW0H0X0_9APHY</name>
<dbReference type="GO" id="GO:0051015">
    <property type="term" value="F:actin filament binding"/>
    <property type="evidence" value="ECO:0007669"/>
    <property type="project" value="TreeGrafter"/>
</dbReference>
<dbReference type="InterPro" id="IPR003108">
    <property type="entry name" value="GAR_dom"/>
</dbReference>
<dbReference type="InterPro" id="IPR036534">
    <property type="entry name" value="GAR_dom_sf"/>
</dbReference>
<evidence type="ECO:0000256" key="5">
    <source>
        <dbReference type="SAM" id="MobiDB-lite"/>
    </source>
</evidence>
<feature type="region of interest" description="Disordered" evidence="5">
    <location>
        <begin position="1673"/>
        <end position="1767"/>
    </location>
</feature>
<evidence type="ECO:0000256" key="1">
    <source>
        <dbReference type="ARBA" id="ARBA00004245"/>
    </source>
</evidence>
<feature type="compositionally biased region" description="Polar residues" evidence="5">
    <location>
        <begin position="1507"/>
        <end position="1535"/>
    </location>
</feature>
<feature type="region of interest" description="Disordered" evidence="5">
    <location>
        <begin position="1"/>
        <end position="22"/>
    </location>
</feature>
<dbReference type="GO" id="GO:0005737">
    <property type="term" value="C:cytoplasm"/>
    <property type="evidence" value="ECO:0007669"/>
    <property type="project" value="TreeGrafter"/>
</dbReference>
<feature type="compositionally biased region" description="Low complexity" evidence="5">
    <location>
        <begin position="1545"/>
        <end position="1554"/>
    </location>
</feature>
<dbReference type="Gene3D" id="3.30.920.20">
    <property type="entry name" value="Gas2-like domain"/>
    <property type="match status" value="1"/>
</dbReference>
<sequence length="1767" mass="196439">MASPEATPPGSSPPPLTSLKDSAQSLIETAESVLVSRLAIPSQTEESPKSGEGEETLEWHEVIELQAFSERRAWIEDKIKLLEQMPPVGVFAGLDAVRSSSDTLEGLPSREQLKQWIVEHDKIEKETEIFDSGELRKLKKFTKAATSRNLSPADTDLIEITLTTIYALDKLFHLLRDRSENLDLLGTRLTWEERRISAWRELRNTTSDIKDFLSSRARWIPTVYDEIEEAQASKEEEVVQLTLSLPQPTLKRRGSTVSLASIASDNGSALPGFSRKARYKHSEVLSREAAQFSSRVSSLKHSKINAAGKALDKLIDDSRRPVPDELLDEQDRLEDKGIHEMEDVGKFIMNVVMQWKKADEFYVETTNDKTNAQALLEDIEFACSRHPTGRQDATFTSRAITLTKRLAMRGDPLSPTSFFPRPSHPLFQDQADYNESTLKLLSSEYRAAQEIVSDVEKLAKEYHANFEAVRRVEVVCKTSSQLQAQLASLITSLEEGSEAESGDGSPPDLSSEQCLESSRHQVFLALFPTLIKEVEKADLESSNLLQDATQALLDLSNHSGVEPQFIADSKGQIAQLVETRKQLSQIRTTVADRVGTLNEIRRIWSNMEGVFVDLEGNRQDLCENIQQSVWQSQTRQDSVLLTPESSVSSLAVPLDPLTAPPSLESISARVDAEVSQPLLHVSDSLDGPLKDYLRDSCNLLTSLHHNVQSLSSFLDSIRNQASVMSNLHEEVQDLQLRMEDLKAELDANIEETLSGQLAGDDLDTTRVTVDTDFSQVEQTVRSLLDGLPQRVPFVAKGSPKVRYDSHARRSSLPGAFNLETLRQRAAIGLPVDPDTIDRAVRTDCNAYSMHLSAAVEALTQKSLHFHLAKDARAIDTAMQSSTESMQQIDSTLSSLQGTFNPGASTFDDFTNLSTKLNQLLEHNVKEHAHSLDAVRAQLRRLNEESAPLSSDVRSSLTSSRQRALDQAMAHCQDKKEAIRRFLQQVSDSETARRDEETRLKMEQERLAREAAEQAERDRLEAEQRAEEERLLREAEAKAEQERLEAEARAQQERLEAEAKAERERIEAEAEAERKRIEAEAEAEAERQRLEAAAEAERRRLEAEAEVERQRVEAEAKAERERLEAETQAERDRLKAEEEAKAERERLQAEAQAAKALPPVDEDVFAIDPSSPTKSLSSELMALQGRIYSLRTRLRFLGITDLIQPTAGTYSLPSSDQCTAINNQLAGIAEEIEELPSSTTSATVDAELRSLRSDLRNAMDSMARVGLLARLRVAVEKCDNALSDLLEHIDSYPSPPIGTLSSTHVSDSSQPPETQIAARLRFTEDLVKEMRALYEQVKDDARARSEYDRIDQTWQELYAMSQDLLLEQKVRPPSVVSIAKSNHASSSTARPVPVPIPKKSTGYSKLSVGSPGGQFLAPPLRPGRRSSSGASTFAPPSRSSSRMSMMSVASNNRSVSNPTITTTPVATSRLYQSTFASRQRTQSITSPTSMVTPPPRPVPLPKSRPRSNTNHTRTASPAFSEVSNFSQSRSSLNLSRASHYARARVPRQSLSSLPRSTPPPTRTSIVRKPYVANPKNKLDMAVGEVVNKLPVNVDINVEVVAETWKDQSGKYWIGSQDPKLCFCRILRSQMVMVRVGGGWTELSKFIKEHFAEAFRLLPESPPRVKAKEEKWISSATLAHGPRETPDIPENPRTPEPGIPSFALSTPSGRSPKSIGSPPTPGSPLTAIQFIRRADRESPAFRSETPTKSTRSVVVSPPILASRAPVWRP</sequence>
<feature type="domain" description="GAR" evidence="6">
    <location>
        <begin position="1572"/>
        <end position="1652"/>
    </location>
</feature>
<organism evidence="7 8">
    <name type="scientific">Cerrena zonata</name>
    <dbReference type="NCBI Taxonomy" id="2478898"/>
    <lineage>
        <taxon>Eukaryota</taxon>
        <taxon>Fungi</taxon>
        <taxon>Dikarya</taxon>
        <taxon>Basidiomycota</taxon>
        <taxon>Agaricomycotina</taxon>
        <taxon>Agaricomycetes</taxon>
        <taxon>Polyporales</taxon>
        <taxon>Cerrenaceae</taxon>
        <taxon>Cerrena</taxon>
    </lineage>
</organism>
<dbReference type="PANTHER" id="PTHR45615:SF40">
    <property type="entry name" value="MYOSIN HEAVY CHAIN, NON-MUSCLE"/>
    <property type="match status" value="1"/>
</dbReference>
<feature type="compositionally biased region" description="Polar residues" evidence="5">
    <location>
        <begin position="1742"/>
        <end position="1751"/>
    </location>
</feature>
<feature type="region of interest" description="Disordered" evidence="5">
    <location>
        <begin position="493"/>
        <end position="512"/>
    </location>
</feature>
<evidence type="ECO:0000259" key="6">
    <source>
        <dbReference type="PROSITE" id="PS51460"/>
    </source>
</evidence>
<evidence type="ECO:0000313" key="8">
    <source>
        <dbReference type="Proteomes" id="UP001385951"/>
    </source>
</evidence>
<dbReference type="Pfam" id="PF02187">
    <property type="entry name" value="GAS2"/>
    <property type="match status" value="1"/>
</dbReference>
<evidence type="ECO:0000256" key="4">
    <source>
        <dbReference type="SAM" id="Coils"/>
    </source>
</evidence>
<feature type="compositionally biased region" description="Pro residues" evidence="5">
    <location>
        <begin position="1491"/>
        <end position="1501"/>
    </location>
</feature>
<dbReference type="SUPFAM" id="SSF143575">
    <property type="entry name" value="GAS2 domain-like"/>
    <property type="match status" value="1"/>
</dbReference>
<dbReference type="EMBL" id="JASBNA010000001">
    <property type="protein sequence ID" value="KAK7696631.1"/>
    <property type="molecule type" value="Genomic_DNA"/>
</dbReference>
<comment type="caution">
    <text evidence="7">The sequence shown here is derived from an EMBL/GenBank/DDBJ whole genome shotgun (WGS) entry which is preliminary data.</text>
</comment>
<keyword evidence="8" id="KW-1185">Reference proteome</keyword>
<keyword evidence="4" id="KW-0175">Coiled coil</keyword>
<feature type="compositionally biased region" description="Polar residues" evidence="5">
    <location>
        <begin position="1378"/>
        <end position="1388"/>
    </location>
</feature>
<evidence type="ECO:0000256" key="2">
    <source>
        <dbReference type="ARBA" id="ARBA00022490"/>
    </source>
</evidence>
<evidence type="ECO:0000256" key="3">
    <source>
        <dbReference type="ARBA" id="ARBA00023212"/>
    </source>
</evidence>
<gene>
    <name evidence="7" type="ORF">QCA50_001289</name>
</gene>
<evidence type="ECO:0000313" key="7">
    <source>
        <dbReference type="EMBL" id="KAK7696631.1"/>
    </source>
</evidence>
<feature type="region of interest" description="Disordered" evidence="5">
    <location>
        <begin position="1376"/>
        <end position="1564"/>
    </location>
</feature>
<dbReference type="PROSITE" id="PS51460">
    <property type="entry name" value="GAR"/>
    <property type="match status" value="1"/>
</dbReference>
<reference evidence="7 8" key="1">
    <citation type="submission" date="2022-09" db="EMBL/GenBank/DDBJ databases">
        <authorList>
            <person name="Palmer J.M."/>
        </authorList>
    </citation>
    <scope>NUCLEOTIDE SEQUENCE [LARGE SCALE GENOMIC DNA]</scope>
    <source>
        <strain evidence="7 8">DSM 7382</strain>
    </source>
</reference>
<dbReference type="GO" id="GO:0008017">
    <property type="term" value="F:microtubule binding"/>
    <property type="evidence" value="ECO:0007669"/>
    <property type="project" value="InterPro"/>
</dbReference>
<comment type="subcellular location">
    <subcellularLocation>
        <location evidence="1">Cytoplasm</location>
        <location evidence="1">Cytoskeleton</location>
    </subcellularLocation>
</comment>
<proteinExistence type="predicted"/>
<dbReference type="GO" id="GO:0032982">
    <property type="term" value="C:myosin filament"/>
    <property type="evidence" value="ECO:0007669"/>
    <property type="project" value="TreeGrafter"/>
</dbReference>
<dbReference type="GO" id="GO:0000146">
    <property type="term" value="F:microfilament motor activity"/>
    <property type="evidence" value="ECO:0007669"/>
    <property type="project" value="TreeGrafter"/>
</dbReference>
<dbReference type="Proteomes" id="UP001385951">
    <property type="component" value="Unassembled WGS sequence"/>
</dbReference>
<feature type="compositionally biased region" description="Pro residues" evidence="5">
    <location>
        <begin position="1"/>
        <end position="16"/>
    </location>
</feature>
<feature type="compositionally biased region" description="Low complexity" evidence="5">
    <location>
        <begin position="1433"/>
        <end position="1457"/>
    </location>
</feature>
<accession>A0AAW0H0X0</accession>
<dbReference type="SMART" id="SM00243">
    <property type="entry name" value="GAS2"/>
    <property type="match status" value="1"/>
</dbReference>
<keyword evidence="2" id="KW-0963">Cytoplasm</keyword>
<dbReference type="PANTHER" id="PTHR45615">
    <property type="entry name" value="MYOSIN HEAVY CHAIN, NON-MUSCLE"/>
    <property type="match status" value="1"/>
</dbReference>
<protein>
    <recommendedName>
        <fullName evidence="6">GAR domain-containing protein</fullName>
    </recommendedName>
</protein>
<feature type="coiled-coil region" evidence="4">
    <location>
        <begin position="724"/>
        <end position="751"/>
    </location>
</feature>